<evidence type="ECO:0000313" key="3">
    <source>
        <dbReference type="Proteomes" id="UP001556692"/>
    </source>
</evidence>
<gene>
    <name evidence="2" type="ORF">ABGN05_09000</name>
</gene>
<keyword evidence="1" id="KW-0812">Transmembrane</keyword>
<comment type="caution">
    <text evidence="2">The sequence shown here is derived from an EMBL/GenBank/DDBJ whole genome shotgun (WGS) entry which is preliminary data.</text>
</comment>
<accession>A0ABV3SGA7</accession>
<name>A0ABV3SGA7_9HYPH</name>
<proteinExistence type="predicted"/>
<organism evidence="2 3">
    <name type="scientific">Aquibium pacificus</name>
    <dbReference type="NCBI Taxonomy" id="3153579"/>
    <lineage>
        <taxon>Bacteria</taxon>
        <taxon>Pseudomonadati</taxon>
        <taxon>Pseudomonadota</taxon>
        <taxon>Alphaproteobacteria</taxon>
        <taxon>Hyphomicrobiales</taxon>
        <taxon>Phyllobacteriaceae</taxon>
        <taxon>Aquibium</taxon>
    </lineage>
</organism>
<protein>
    <submittedName>
        <fullName evidence="2">Uncharacterized protein</fullName>
    </submittedName>
</protein>
<keyword evidence="3" id="KW-1185">Reference proteome</keyword>
<feature type="transmembrane region" description="Helical" evidence="1">
    <location>
        <begin position="93"/>
        <end position="114"/>
    </location>
</feature>
<keyword evidence="1" id="KW-0472">Membrane</keyword>
<feature type="transmembrane region" description="Helical" evidence="1">
    <location>
        <begin position="134"/>
        <end position="154"/>
    </location>
</feature>
<keyword evidence="1" id="KW-1133">Transmembrane helix</keyword>
<evidence type="ECO:0000313" key="2">
    <source>
        <dbReference type="EMBL" id="MEX0405797.1"/>
    </source>
</evidence>
<sequence length="179" mass="19836">MMNHHEGKRAAVADPPSLTNAPEFPVAVFSFLLHFVWEFLQVPTYAGMAEMAHWQGIKLCTSTTIGDVGFALTAFWTASLVARTRHWIGRQGALPVLVFLGAGIALTIGFEFYYTQVTQRWTYSDLMPLVPPLGTGLSPLLQWIVIPPIVLWLSRRHLAGSDTRTARDHVSSSSRTSGR</sequence>
<evidence type="ECO:0000256" key="1">
    <source>
        <dbReference type="SAM" id="Phobius"/>
    </source>
</evidence>
<dbReference type="EMBL" id="JBDPGJ010000002">
    <property type="protein sequence ID" value="MEX0405797.1"/>
    <property type="molecule type" value="Genomic_DNA"/>
</dbReference>
<reference evidence="2 3" key="1">
    <citation type="submission" date="2024-05" db="EMBL/GenBank/DDBJ databases">
        <authorList>
            <person name="Jiang F."/>
        </authorList>
    </citation>
    <scope>NUCLEOTIDE SEQUENCE [LARGE SCALE GENOMIC DNA]</scope>
    <source>
        <strain evidence="2 3">LZ166</strain>
    </source>
</reference>
<dbReference type="RefSeq" id="WP_367953674.1">
    <property type="nucleotide sequence ID" value="NZ_JBDPGJ010000002.1"/>
</dbReference>
<dbReference type="Proteomes" id="UP001556692">
    <property type="component" value="Unassembled WGS sequence"/>
</dbReference>